<sequence length="156" mass="16835">MAIAQEPVSLTPMLESEAEKTAQISLEFVTSAAEVPALENKAETANGIEAIDPGANEPNDNDNDQAGSGANESKEAEQLPKVSERKQRMDRLGVAIEKATAAGMAAGNPSELGTTSTTVTQDYLDDPKRWYITATFGSFEDYTVPWAACYNWNKPY</sequence>
<evidence type="ECO:0000313" key="3">
    <source>
        <dbReference type="Proteomes" id="UP000001067"/>
    </source>
</evidence>
<dbReference type="EMBL" id="GL533487">
    <property type="protein sequence ID" value="EFQ94163.1"/>
    <property type="molecule type" value="Genomic_DNA"/>
</dbReference>
<reference evidence="2 3" key="1">
    <citation type="journal article" date="2010" name="Genome Biol.">
        <title>A first genome assembly of the barley fungal pathogen Pyrenophora teres f. teres.</title>
        <authorList>
            <person name="Ellwood S.R."/>
            <person name="Liu Z."/>
            <person name="Syme R.A."/>
            <person name="Lai Z."/>
            <person name="Hane J.K."/>
            <person name="Keiper F."/>
            <person name="Moffat C.S."/>
            <person name="Oliver R.P."/>
            <person name="Friesen T.L."/>
        </authorList>
    </citation>
    <scope>NUCLEOTIDE SEQUENCE [LARGE SCALE GENOMIC DNA]</scope>
    <source>
        <strain evidence="2 3">0-1</strain>
    </source>
</reference>
<gene>
    <name evidence="2" type="ORF">PTT_08249</name>
</gene>
<keyword evidence="3" id="KW-1185">Reference proteome</keyword>
<dbReference type="KEGG" id="pte:PTT_08249"/>
<dbReference type="AlphaFoldDB" id="E3RJC9"/>
<organism evidence="3">
    <name type="scientific">Pyrenophora teres f. teres (strain 0-1)</name>
    <name type="common">Barley net blotch fungus</name>
    <name type="synonym">Drechslera teres f. teres</name>
    <dbReference type="NCBI Taxonomy" id="861557"/>
    <lineage>
        <taxon>Eukaryota</taxon>
        <taxon>Fungi</taxon>
        <taxon>Dikarya</taxon>
        <taxon>Ascomycota</taxon>
        <taxon>Pezizomycotina</taxon>
        <taxon>Dothideomycetes</taxon>
        <taxon>Pleosporomycetidae</taxon>
        <taxon>Pleosporales</taxon>
        <taxon>Pleosporineae</taxon>
        <taxon>Pleosporaceae</taxon>
        <taxon>Pyrenophora</taxon>
    </lineage>
</organism>
<evidence type="ECO:0000256" key="1">
    <source>
        <dbReference type="SAM" id="MobiDB-lite"/>
    </source>
</evidence>
<dbReference type="Proteomes" id="UP000001067">
    <property type="component" value="Unassembled WGS sequence"/>
</dbReference>
<protein>
    <submittedName>
        <fullName evidence="2">Uncharacterized protein</fullName>
    </submittedName>
</protein>
<evidence type="ECO:0000313" key="2">
    <source>
        <dbReference type="EMBL" id="EFQ94163.1"/>
    </source>
</evidence>
<feature type="compositionally biased region" description="Basic and acidic residues" evidence="1">
    <location>
        <begin position="72"/>
        <end position="89"/>
    </location>
</feature>
<proteinExistence type="predicted"/>
<feature type="region of interest" description="Disordered" evidence="1">
    <location>
        <begin position="34"/>
        <end position="89"/>
    </location>
</feature>
<accession>E3RJC9</accession>
<dbReference type="HOGENOM" id="CLU_1687592_0_0_1"/>
<name>E3RJC9_PYRTT</name>